<dbReference type="PANTHER" id="PTHR23501:SF33">
    <property type="entry name" value="MAJOR FACILITATOR SUPERFAMILY (MFS) PROFILE DOMAIN-CONTAINING PROTEIN"/>
    <property type="match status" value="1"/>
</dbReference>
<feature type="transmembrane region" description="Helical" evidence="7">
    <location>
        <begin position="77"/>
        <end position="95"/>
    </location>
</feature>
<keyword evidence="3 7" id="KW-1133">Transmembrane helix</keyword>
<reference evidence="9 10" key="1">
    <citation type="submission" date="2017-06" db="EMBL/GenBank/DDBJ databases">
        <title>Comparative genomic analysis of Ambrosia Fusariam Clade fungi.</title>
        <authorList>
            <person name="Stajich J.E."/>
            <person name="Carrillo J."/>
            <person name="Kijimoto T."/>
            <person name="Eskalen A."/>
            <person name="O'Donnell K."/>
            <person name="Kasson M."/>
        </authorList>
    </citation>
    <scope>NUCLEOTIDE SEQUENCE [LARGE SCALE GENOMIC DNA]</scope>
    <source>
        <strain evidence="9 10">NRRL62584</strain>
    </source>
</reference>
<dbReference type="Pfam" id="PF07690">
    <property type="entry name" value="MFS_1"/>
    <property type="match status" value="1"/>
</dbReference>
<feature type="transmembrane region" description="Helical" evidence="7">
    <location>
        <begin position="235"/>
        <end position="254"/>
    </location>
</feature>
<feature type="transmembrane region" description="Helical" evidence="7">
    <location>
        <begin position="397"/>
        <end position="417"/>
    </location>
</feature>
<feature type="domain" description="Major facilitator superfamily (MFS) profile" evidence="8">
    <location>
        <begin position="42"/>
        <end position="495"/>
    </location>
</feature>
<dbReference type="PROSITE" id="PS50850">
    <property type="entry name" value="MFS"/>
    <property type="match status" value="1"/>
</dbReference>
<keyword evidence="4 7" id="KW-0472">Membrane</keyword>
<keyword evidence="2 7" id="KW-0812">Transmembrane</keyword>
<feature type="transmembrane region" description="Helical" evidence="7">
    <location>
        <begin position="132"/>
        <end position="157"/>
    </location>
</feature>
<evidence type="ECO:0000256" key="6">
    <source>
        <dbReference type="SAM" id="MobiDB-lite"/>
    </source>
</evidence>
<feature type="transmembrane region" description="Helical" evidence="7">
    <location>
        <begin position="337"/>
        <end position="356"/>
    </location>
</feature>
<dbReference type="AlphaFoldDB" id="A0A428Q5Z8"/>
<feature type="transmembrane region" description="Helical" evidence="7">
    <location>
        <begin position="307"/>
        <end position="325"/>
    </location>
</feature>
<proteinExistence type="predicted"/>
<feature type="transmembrane region" description="Helical" evidence="7">
    <location>
        <begin position="362"/>
        <end position="385"/>
    </location>
</feature>
<feature type="compositionally biased region" description="Polar residues" evidence="6">
    <location>
        <begin position="1"/>
        <end position="15"/>
    </location>
</feature>
<protein>
    <recommendedName>
        <fullName evidence="8">Major facilitator superfamily (MFS) profile domain-containing protein</fullName>
    </recommendedName>
</protein>
<gene>
    <name evidence="9" type="ORF">CEP54_006643</name>
</gene>
<dbReference type="GO" id="GO:0000329">
    <property type="term" value="C:fungal-type vacuole membrane"/>
    <property type="evidence" value="ECO:0007669"/>
    <property type="project" value="TreeGrafter"/>
</dbReference>
<evidence type="ECO:0000256" key="4">
    <source>
        <dbReference type="ARBA" id="ARBA00023136"/>
    </source>
</evidence>
<feature type="transmembrane region" description="Helical" evidence="7">
    <location>
        <begin position="266"/>
        <end position="287"/>
    </location>
</feature>
<evidence type="ECO:0000256" key="2">
    <source>
        <dbReference type="ARBA" id="ARBA00022692"/>
    </source>
</evidence>
<organism evidence="9 10">
    <name type="scientific">Fusarium duplospermum</name>
    <dbReference type="NCBI Taxonomy" id="1325734"/>
    <lineage>
        <taxon>Eukaryota</taxon>
        <taxon>Fungi</taxon>
        <taxon>Dikarya</taxon>
        <taxon>Ascomycota</taxon>
        <taxon>Pezizomycotina</taxon>
        <taxon>Sordariomycetes</taxon>
        <taxon>Hypocreomycetidae</taxon>
        <taxon>Hypocreales</taxon>
        <taxon>Nectriaceae</taxon>
        <taxon>Fusarium</taxon>
        <taxon>Fusarium solani species complex</taxon>
    </lineage>
</organism>
<feature type="transmembrane region" description="Helical" evidence="7">
    <location>
        <begin position="39"/>
        <end position="65"/>
    </location>
</feature>
<keyword evidence="5" id="KW-0325">Glycoprotein</keyword>
<accession>A0A428Q5Z8</accession>
<evidence type="ECO:0000313" key="10">
    <source>
        <dbReference type="Proteomes" id="UP000288168"/>
    </source>
</evidence>
<dbReference type="EMBL" id="NKCI01000057">
    <property type="protein sequence ID" value="RSL60659.1"/>
    <property type="molecule type" value="Genomic_DNA"/>
</dbReference>
<comment type="caution">
    <text evidence="9">The sequence shown here is derived from an EMBL/GenBank/DDBJ whole genome shotgun (WGS) entry which is preliminary data.</text>
</comment>
<comment type="subcellular location">
    <subcellularLocation>
        <location evidence="1">Membrane</location>
        <topology evidence="1">Multi-pass membrane protein</topology>
    </subcellularLocation>
</comment>
<evidence type="ECO:0000256" key="3">
    <source>
        <dbReference type="ARBA" id="ARBA00022989"/>
    </source>
</evidence>
<evidence type="ECO:0000313" key="9">
    <source>
        <dbReference type="EMBL" id="RSL60659.1"/>
    </source>
</evidence>
<dbReference type="Gene3D" id="1.20.1250.20">
    <property type="entry name" value="MFS general substrate transporter like domains"/>
    <property type="match status" value="1"/>
</dbReference>
<evidence type="ECO:0000259" key="8">
    <source>
        <dbReference type="PROSITE" id="PS50850"/>
    </source>
</evidence>
<feature type="transmembrane region" description="Helical" evidence="7">
    <location>
        <begin position="107"/>
        <end position="126"/>
    </location>
</feature>
<dbReference type="InterPro" id="IPR036259">
    <property type="entry name" value="MFS_trans_sf"/>
</dbReference>
<dbReference type="Proteomes" id="UP000288168">
    <property type="component" value="Unassembled WGS sequence"/>
</dbReference>
<dbReference type="PANTHER" id="PTHR23501">
    <property type="entry name" value="MAJOR FACILITATOR SUPERFAMILY"/>
    <property type="match status" value="1"/>
</dbReference>
<evidence type="ECO:0000256" key="5">
    <source>
        <dbReference type="ARBA" id="ARBA00023180"/>
    </source>
</evidence>
<keyword evidence="10" id="KW-1185">Reference proteome</keyword>
<dbReference type="STRING" id="1325734.A0A428Q5Z8"/>
<dbReference type="InterPro" id="IPR011701">
    <property type="entry name" value="MFS"/>
</dbReference>
<evidence type="ECO:0000256" key="7">
    <source>
        <dbReference type="SAM" id="Phobius"/>
    </source>
</evidence>
<dbReference type="InterPro" id="IPR020846">
    <property type="entry name" value="MFS_dom"/>
</dbReference>
<feature type="region of interest" description="Disordered" evidence="6">
    <location>
        <begin position="1"/>
        <end position="32"/>
    </location>
</feature>
<feature type="transmembrane region" description="Helical" evidence="7">
    <location>
        <begin position="470"/>
        <end position="490"/>
    </location>
</feature>
<name>A0A428Q5Z8_9HYPO</name>
<dbReference type="GO" id="GO:0015174">
    <property type="term" value="F:basic amino acid transmembrane transporter activity"/>
    <property type="evidence" value="ECO:0007669"/>
    <property type="project" value="TreeGrafter"/>
</dbReference>
<dbReference type="SUPFAM" id="SSF103473">
    <property type="entry name" value="MFS general substrate transporter"/>
    <property type="match status" value="1"/>
</dbReference>
<sequence>MTQPTTKQDEVSTPSEVDESSPLIPSTPDNCHSETKRPIYGILSVLLIGVFVSQTDTFLVLAAYGSITAEFNDLKNASWLFSSYMLATCVGQPLYGKLSDIFGRKAMLQTSYVFFSGGSIICGIGTSMPQIIVGRVIQGIGGAGMVSLVSILITDLVPLRDVATYRSYVNIAQTAGRSSGGVIGGFLTQTIGWRWAFLCQAPLTIAAMALVAFKLPNTYVTTKKTWKASPKRVDFAGAAAMSCAILCFLLVLDMGGSKLSWSSPTLVSLTILGILFSALFCVVEKFWATEPIFPTAIVSPTTAGASLIPSVLGNTLGALLTGAYIKKTGRYKIPCIISGICSSIAWSLMLVCWRGSTPSWQTLFLFPGGFGIGLAHASLYIGLAASVEKEDMAIAGTGYYLCGNIGAVAGLSAHNALFQATLQDSLEAKLNGFVNGDEIAQRAMESLDYVKGLTGQVREMVTEAYVNGFHATYALLIATAIVAMVVSLGIREKRL</sequence>
<evidence type="ECO:0000256" key="1">
    <source>
        <dbReference type="ARBA" id="ARBA00004141"/>
    </source>
</evidence>
<feature type="transmembrane region" description="Helical" evidence="7">
    <location>
        <begin position="195"/>
        <end position="215"/>
    </location>
</feature>
<dbReference type="OrthoDB" id="6770063at2759"/>